<dbReference type="Proteomes" id="UP001241848">
    <property type="component" value="Unassembled WGS sequence"/>
</dbReference>
<evidence type="ECO:0000259" key="3">
    <source>
        <dbReference type="Pfam" id="PF05065"/>
    </source>
</evidence>
<dbReference type="InterPro" id="IPR054612">
    <property type="entry name" value="Phage_capsid-like_C"/>
</dbReference>
<dbReference type="SUPFAM" id="SSF56563">
    <property type="entry name" value="Major capsid protein gp5"/>
    <property type="match status" value="1"/>
</dbReference>
<evidence type="ECO:0000256" key="2">
    <source>
        <dbReference type="SAM" id="MobiDB-lite"/>
    </source>
</evidence>
<evidence type="ECO:0000256" key="1">
    <source>
        <dbReference type="ARBA" id="ARBA00004328"/>
    </source>
</evidence>
<protein>
    <submittedName>
        <fullName evidence="4">Phage major capsid protein</fullName>
    </submittedName>
</protein>
<dbReference type="RefSeq" id="WP_305753095.1">
    <property type="nucleotide sequence ID" value="NZ_JAPCKK010000001.1"/>
</dbReference>
<reference evidence="4 5" key="1">
    <citation type="submission" date="2022-10" db="EMBL/GenBank/DDBJ databases">
        <title>Paenibacillus description and whole genome data of maize root bacterial community.</title>
        <authorList>
            <person name="Marton D."/>
            <person name="Farkas M."/>
            <person name="Cserhati M."/>
        </authorList>
    </citation>
    <scope>NUCLEOTIDE SEQUENCE [LARGE SCALE GENOMIC DNA]</scope>
    <source>
        <strain evidence="4 5">P96</strain>
    </source>
</reference>
<organism evidence="4 5">
    <name type="scientific">Paenibacillus zeirhizosphaerae</name>
    <dbReference type="NCBI Taxonomy" id="2987519"/>
    <lineage>
        <taxon>Bacteria</taxon>
        <taxon>Bacillati</taxon>
        <taxon>Bacillota</taxon>
        <taxon>Bacilli</taxon>
        <taxon>Bacillales</taxon>
        <taxon>Paenibacillaceae</taxon>
        <taxon>Paenibacillus</taxon>
    </lineage>
</organism>
<dbReference type="EMBL" id="JAPCKK010000001">
    <property type="protein sequence ID" value="MDP4095467.1"/>
    <property type="molecule type" value="Genomic_DNA"/>
</dbReference>
<feature type="domain" description="Phage capsid-like C-terminal" evidence="3">
    <location>
        <begin position="147"/>
        <end position="424"/>
    </location>
</feature>
<name>A0ABT9FL53_9BACL</name>
<gene>
    <name evidence="4" type="ORF">OIN60_01500</name>
</gene>
<dbReference type="NCBIfam" id="TIGR01554">
    <property type="entry name" value="major_cap_HK97"/>
    <property type="match status" value="1"/>
</dbReference>
<dbReference type="InterPro" id="IPR024455">
    <property type="entry name" value="Phage_capsid"/>
</dbReference>
<feature type="region of interest" description="Disordered" evidence="2">
    <location>
        <begin position="56"/>
        <end position="82"/>
    </location>
</feature>
<proteinExistence type="predicted"/>
<comment type="caution">
    <text evidence="4">The sequence shown here is derived from an EMBL/GenBank/DDBJ whole genome shotgun (WGS) entry which is preliminary data.</text>
</comment>
<evidence type="ECO:0000313" key="4">
    <source>
        <dbReference type="EMBL" id="MDP4095467.1"/>
    </source>
</evidence>
<sequence length="432" mass="47332">MKEWLKKLLKQKEEKRSTLKHRGDKSEDVQEVRSIIGEIEEIDKEIMELRQQIDTLPDDPIAGGATPPAEGRSQQVPGAPVGASGQLAQVMSSYGMTNPANQRSDTPTDPYGSLEYRQAFMAFAVHGEIRPELRANAQTTTADVSAVIPTTILNEIIRKLEVRGRVWGRVRKLNIKGGVDVPILSVKPVATWITETTPSDRQKVQAKEKVSFSYYGLECKVAVSLLADTVTLEGFETLVIDLIVEAMIKSLESAVVSGTGSGQPLGITKDTRVPAAQIVTMDETEISAYQPWKKKVFAKMPLAYKAGAVFFMASGTFETYIDGMVDDAGQPIGRVNFGITNGIQERFAGKEVILVEDDLIQPYDTAASDDVIAIFCDLSNYAVNSNMQLTMFRYLDHDTNQWVDKAILIADGKLLDPNGVVIIKKAEAGSTT</sequence>
<keyword evidence="5" id="KW-1185">Reference proteome</keyword>
<evidence type="ECO:0000313" key="5">
    <source>
        <dbReference type="Proteomes" id="UP001241848"/>
    </source>
</evidence>
<accession>A0ABT9FL53</accession>
<comment type="subcellular location">
    <subcellularLocation>
        <location evidence="1">Virion</location>
    </subcellularLocation>
</comment>
<dbReference type="Pfam" id="PF05065">
    <property type="entry name" value="Phage_capsid"/>
    <property type="match status" value="1"/>
</dbReference>